<proteinExistence type="predicted"/>
<dbReference type="EMBL" id="FOJX01000013">
    <property type="protein sequence ID" value="SFB11961.1"/>
    <property type="molecule type" value="Genomic_DNA"/>
</dbReference>
<reference evidence="2 3" key="1">
    <citation type="submission" date="2016-10" db="EMBL/GenBank/DDBJ databases">
        <authorList>
            <person name="de Groot N.N."/>
        </authorList>
    </citation>
    <scope>NUCLEOTIDE SEQUENCE [LARGE SCALE GENOMIC DNA]</scope>
    <source>
        <strain evidence="2 3">L14</strain>
    </source>
</reference>
<dbReference type="AlphaFoldDB" id="A0A1I0YFI5"/>
<dbReference type="Gene3D" id="3.40.50.720">
    <property type="entry name" value="NAD(P)-binding Rossmann-like Domain"/>
    <property type="match status" value="1"/>
</dbReference>
<dbReference type="PANTHER" id="PTHR43404:SF2">
    <property type="entry name" value="LIPOPOLYSACCHARIDE CHOLINEPHOSPHOTRANSFERASE LICD"/>
    <property type="match status" value="1"/>
</dbReference>
<dbReference type="GO" id="GO:0009100">
    <property type="term" value="P:glycoprotein metabolic process"/>
    <property type="evidence" value="ECO:0007669"/>
    <property type="project" value="UniProtKB-ARBA"/>
</dbReference>
<accession>A0A1I0YFI5</accession>
<dbReference type="GO" id="GO:0016740">
    <property type="term" value="F:transferase activity"/>
    <property type="evidence" value="ECO:0007669"/>
    <property type="project" value="UniProtKB-KW"/>
</dbReference>
<organism evidence="2 3">
    <name type="scientific">Selenomonas ruminantium</name>
    <dbReference type="NCBI Taxonomy" id="971"/>
    <lineage>
        <taxon>Bacteria</taxon>
        <taxon>Bacillati</taxon>
        <taxon>Bacillota</taxon>
        <taxon>Negativicutes</taxon>
        <taxon>Selenomonadales</taxon>
        <taxon>Selenomonadaceae</taxon>
        <taxon>Selenomonas</taxon>
    </lineage>
</organism>
<dbReference type="Pfam" id="PF04991">
    <property type="entry name" value="LicD"/>
    <property type="match status" value="1"/>
</dbReference>
<evidence type="ECO:0000313" key="3">
    <source>
        <dbReference type="Proteomes" id="UP000183843"/>
    </source>
</evidence>
<protein>
    <submittedName>
        <fullName evidence="2">Lipopolysaccharide cholinephosphotransferase</fullName>
    </submittedName>
</protein>
<evidence type="ECO:0000313" key="2">
    <source>
        <dbReference type="EMBL" id="SFB11961.1"/>
    </source>
</evidence>
<dbReference type="RefSeq" id="WP_074817035.1">
    <property type="nucleotide sequence ID" value="NZ_FOJX01000013.1"/>
</dbReference>
<dbReference type="InterPro" id="IPR052942">
    <property type="entry name" value="LPS_cholinephosphotransferase"/>
</dbReference>
<sequence length="499" mass="58699">MELRDDFFEPEVVGDIYVSRALKEVWAINLDLLEVFQQFCENYKLRFYMGFGTLLGAVRHQGFIPWDDDVDILMPRADFERLKKLGSAFAAPYFLQSSYSERGFWYGGMMKFRRSDTTCLERYDYENRQGNHGIGLEIMALDAVPDLPMYQRRQAEEIGRYQRLLWAKGHEEELYKLRGNTEAMSVEEWQQVKQSTVMCRQEELESGFLTVCQQCNTKLSQKLAIFLFYNKGDKYRMFERSWFDETIMLDFAGLLLPAPKGFWQCLRRFYGDGFMGYELYAKRKPHHPAVWDTHVSYTVWQKRILDLYQPDGRKVIVFGTGNMGGRFLEQLAGRLEIFAFVDNNSKTWQTNFKGYPVKSPGILTVEPEKWHVIIANGYYREIGRQLARMGINDYYVYVDEWQALFTTPAERYGENTGHIAKKYRVAGMYVSSKAINADVVKEIRKLRNDSEYLIAFCPRESNDLVLCLRELRSVDRVVITDWSSDVLQERYYCDVLRRV</sequence>
<feature type="domain" description="LicD/FKTN/FKRP nucleotidyltransferase" evidence="1">
    <location>
        <begin position="40"/>
        <end position="271"/>
    </location>
</feature>
<dbReference type="Proteomes" id="UP000183843">
    <property type="component" value="Unassembled WGS sequence"/>
</dbReference>
<dbReference type="PANTHER" id="PTHR43404">
    <property type="entry name" value="LIPOPOLYSACCHARIDE CHOLINEPHOSPHOTRANSFERASE LICD"/>
    <property type="match status" value="1"/>
</dbReference>
<dbReference type="InterPro" id="IPR007074">
    <property type="entry name" value="LicD/FKTN/FKRP_NTP_transf"/>
</dbReference>
<name>A0A1I0YFI5_SELRU</name>
<gene>
    <name evidence="2" type="ORF">SAMN05216587_1136</name>
</gene>
<evidence type="ECO:0000259" key="1">
    <source>
        <dbReference type="Pfam" id="PF04991"/>
    </source>
</evidence>
<keyword evidence="2" id="KW-0808">Transferase</keyword>